<keyword evidence="3" id="KW-1185">Reference proteome</keyword>
<proteinExistence type="predicted"/>
<reference evidence="2 3" key="1">
    <citation type="journal article" date="2019" name="Sci. Rep.">
        <title>Orb-weaving spider Araneus ventricosus genome elucidates the spidroin gene catalogue.</title>
        <authorList>
            <person name="Kono N."/>
            <person name="Nakamura H."/>
            <person name="Ohtoshi R."/>
            <person name="Moran D.A.P."/>
            <person name="Shinohara A."/>
            <person name="Yoshida Y."/>
            <person name="Fujiwara M."/>
            <person name="Mori M."/>
            <person name="Tomita M."/>
            <person name="Arakawa K."/>
        </authorList>
    </citation>
    <scope>NUCLEOTIDE SEQUENCE [LARGE SCALE GENOMIC DNA]</scope>
</reference>
<organism evidence="2 3">
    <name type="scientific">Araneus ventricosus</name>
    <name type="common">Orbweaver spider</name>
    <name type="synonym">Epeira ventricosa</name>
    <dbReference type="NCBI Taxonomy" id="182803"/>
    <lineage>
        <taxon>Eukaryota</taxon>
        <taxon>Metazoa</taxon>
        <taxon>Ecdysozoa</taxon>
        <taxon>Arthropoda</taxon>
        <taxon>Chelicerata</taxon>
        <taxon>Arachnida</taxon>
        <taxon>Araneae</taxon>
        <taxon>Araneomorphae</taxon>
        <taxon>Entelegynae</taxon>
        <taxon>Araneoidea</taxon>
        <taxon>Araneidae</taxon>
        <taxon>Araneus</taxon>
    </lineage>
</organism>
<accession>A0A4Y2RE04</accession>
<protein>
    <submittedName>
        <fullName evidence="2">Uncharacterized protein</fullName>
    </submittedName>
</protein>
<name>A0A4Y2RE04_ARAVE</name>
<dbReference type="AlphaFoldDB" id="A0A4Y2RE04"/>
<feature type="region of interest" description="Disordered" evidence="1">
    <location>
        <begin position="1"/>
        <end position="41"/>
    </location>
</feature>
<dbReference type="EMBL" id="BGPR01016459">
    <property type="protein sequence ID" value="GBN73075.1"/>
    <property type="molecule type" value="Genomic_DNA"/>
</dbReference>
<dbReference type="Proteomes" id="UP000499080">
    <property type="component" value="Unassembled WGS sequence"/>
</dbReference>
<sequence length="180" mass="19667">MSCLTPHPLSEGGGIATSSNGSSRGPCGLRGRKSSGSRSGGSNLDVINQSTLCLLCWIWNHLVALPSGPEDTADRHLYREKLGQELFLDFGSFPGCLLPVTKGQPQCIRCLMSILISGVHAERHLYREKLGQELFLDFGSFPGCLLPVTKGQPQCIRCLMSILISRSPCREANHDWMLLL</sequence>
<evidence type="ECO:0000313" key="2">
    <source>
        <dbReference type="EMBL" id="GBN73075.1"/>
    </source>
</evidence>
<comment type="caution">
    <text evidence="2">The sequence shown here is derived from an EMBL/GenBank/DDBJ whole genome shotgun (WGS) entry which is preliminary data.</text>
</comment>
<evidence type="ECO:0000313" key="3">
    <source>
        <dbReference type="Proteomes" id="UP000499080"/>
    </source>
</evidence>
<evidence type="ECO:0000256" key="1">
    <source>
        <dbReference type="SAM" id="MobiDB-lite"/>
    </source>
</evidence>
<gene>
    <name evidence="2" type="ORF">AVEN_64433_1</name>
</gene>